<evidence type="ECO:0000256" key="4">
    <source>
        <dbReference type="ARBA" id="ARBA00022741"/>
    </source>
</evidence>
<dbReference type="InterPro" id="IPR003594">
    <property type="entry name" value="HATPase_dom"/>
</dbReference>
<gene>
    <name evidence="9" type="ORF">FU839_03750</name>
</gene>
<evidence type="ECO:0000256" key="3">
    <source>
        <dbReference type="ARBA" id="ARBA00022679"/>
    </source>
</evidence>
<dbReference type="Proteomes" id="UP000321814">
    <property type="component" value="Unassembled WGS sequence"/>
</dbReference>
<dbReference type="PANTHER" id="PTHR44936:SF10">
    <property type="entry name" value="SENSOR PROTEIN RSTB"/>
    <property type="match status" value="1"/>
</dbReference>
<feature type="transmembrane region" description="Helical" evidence="7">
    <location>
        <begin position="179"/>
        <end position="198"/>
    </location>
</feature>
<sequence>MIYQLRVQPMPYFFLQTKMSMLSNSFWQLVIFRFVVIIILSTLSIAGWMLDYPVSSWDTVVFVLLVLLTTNLVLFFLPDRLQTSQGMLALGCTLDFLAIFGLLWLSGGVSNGFIALLLLPVAVTAVLLPAWVSYINSLAAIGCYGLLLWQGDLSAILQFNKDLGAHSLHDHVLKPFSQHMWQMWCAFIISALLMSWFISRQTRLIRLKSLQLNNLQQNQLRQEKALAIAIYAANAAHDLASPIQNLLLLTDEIASELKDNAILSDIQQQLERCQYIIDGLRKRAGDWRNLSSAELYPVLLIGLQSWIVTRPELSVTLDEQNDQSHCRIPEATTVASAVFQILDNAADASIKSQQPRLILELKLKKQMLSLRIIDFGEGLSEERLAELGHLPQYSEKGLGWGQFLANISIERLGGKVQRCNRPQGGLETLITFKDQS</sequence>
<keyword evidence="5 9" id="KW-0418">Kinase</keyword>
<evidence type="ECO:0000256" key="7">
    <source>
        <dbReference type="SAM" id="Phobius"/>
    </source>
</evidence>
<comment type="catalytic activity">
    <reaction evidence="1">
        <text>ATP + protein L-histidine = ADP + protein N-phospho-L-histidine.</text>
        <dbReference type="EC" id="2.7.13.3"/>
    </reaction>
</comment>
<keyword evidence="7" id="KW-0472">Membrane</keyword>
<dbReference type="InterPro" id="IPR036890">
    <property type="entry name" value="HATPase_C_sf"/>
</dbReference>
<evidence type="ECO:0000256" key="2">
    <source>
        <dbReference type="ARBA" id="ARBA00012438"/>
    </source>
</evidence>
<dbReference type="Gene3D" id="3.30.565.10">
    <property type="entry name" value="Histidine kinase-like ATPase, C-terminal domain"/>
    <property type="match status" value="1"/>
</dbReference>
<feature type="transmembrane region" description="Helical" evidence="7">
    <location>
        <begin position="26"/>
        <end position="50"/>
    </location>
</feature>
<dbReference type="GO" id="GO:0000155">
    <property type="term" value="F:phosphorelay sensor kinase activity"/>
    <property type="evidence" value="ECO:0007669"/>
    <property type="project" value="TreeGrafter"/>
</dbReference>
<evidence type="ECO:0000256" key="5">
    <source>
        <dbReference type="ARBA" id="ARBA00022777"/>
    </source>
</evidence>
<keyword evidence="10" id="KW-1185">Reference proteome</keyword>
<keyword evidence="7" id="KW-1133">Transmembrane helix</keyword>
<evidence type="ECO:0000313" key="10">
    <source>
        <dbReference type="Proteomes" id="UP000321814"/>
    </source>
</evidence>
<keyword evidence="6" id="KW-0067">ATP-binding</keyword>
<keyword evidence="4" id="KW-0547">Nucleotide-binding</keyword>
<dbReference type="AlphaFoldDB" id="A0A5C8M2W8"/>
<dbReference type="PANTHER" id="PTHR44936">
    <property type="entry name" value="SENSOR PROTEIN CREC"/>
    <property type="match status" value="1"/>
</dbReference>
<dbReference type="PROSITE" id="PS50109">
    <property type="entry name" value="HIS_KIN"/>
    <property type="match status" value="1"/>
</dbReference>
<evidence type="ECO:0000313" key="9">
    <source>
        <dbReference type="EMBL" id="TXK82012.1"/>
    </source>
</evidence>
<feature type="transmembrane region" description="Helical" evidence="7">
    <location>
        <begin position="138"/>
        <end position="159"/>
    </location>
</feature>
<dbReference type="EMBL" id="VRLR01000002">
    <property type="protein sequence ID" value="TXK82012.1"/>
    <property type="molecule type" value="Genomic_DNA"/>
</dbReference>
<dbReference type="SUPFAM" id="SSF55874">
    <property type="entry name" value="ATPase domain of HSP90 chaperone/DNA topoisomerase II/histidine kinase"/>
    <property type="match status" value="1"/>
</dbReference>
<feature type="transmembrane region" description="Helical" evidence="7">
    <location>
        <begin position="88"/>
        <end position="107"/>
    </location>
</feature>
<accession>A0A5C8M2W8</accession>
<name>A0A5C8M2W8_9GAMM</name>
<dbReference type="InterPro" id="IPR005467">
    <property type="entry name" value="His_kinase_dom"/>
</dbReference>
<dbReference type="OrthoDB" id="9785252at2"/>
<keyword evidence="3" id="KW-0808">Transferase</keyword>
<dbReference type="Pfam" id="PF02518">
    <property type="entry name" value="HATPase_c"/>
    <property type="match status" value="1"/>
</dbReference>
<reference evidence="9 10" key="1">
    <citation type="submission" date="2019-08" db="EMBL/GenBank/DDBJ databases">
        <title>Draft genome analysis of Rheinheimera tangshanensis isolated from the roots of fresh rice plants (Oryza sativa).</title>
        <authorList>
            <person name="Yu Q."/>
            <person name="Qi Y."/>
            <person name="Zhang H."/>
            <person name="Pu J."/>
        </authorList>
    </citation>
    <scope>NUCLEOTIDE SEQUENCE [LARGE SCALE GENOMIC DNA]</scope>
    <source>
        <strain evidence="9 10">JA3-B52</strain>
    </source>
</reference>
<feature type="transmembrane region" description="Helical" evidence="7">
    <location>
        <begin position="56"/>
        <end position="76"/>
    </location>
</feature>
<dbReference type="EC" id="2.7.13.3" evidence="2"/>
<evidence type="ECO:0000256" key="6">
    <source>
        <dbReference type="ARBA" id="ARBA00022840"/>
    </source>
</evidence>
<feature type="domain" description="Histidine kinase" evidence="8">
    <location>
        <begin position="234"/>
        <end position="436"/>
    </location>
</feature>
<proteinExistence type="predicted"/>
<dbReference type="InterPro" id="IPR050980">
    <property type="entry name" value="2C_sensor_his_kinase"/>
</dbReference>
<feature type="transmembrane region" description="Helical" evidence="7">
    <location>
        <begin position="113"/>
        <end position="131"/>
    </location>
</feature>
<keyword evidence="7" id="KW-0812">Transmembrane</keyword>
<evidence type="ECO:0000259" key="8">
    <source>
        <dbReference type="PROSITE" id="PS50109"/>
    </source>
</evidence>
<evidence type="ECO:0000256" key="1">
    <source>
        <dbReference type="ARBA" id="ARBA00000085"/>
    </source>
</evidence>
<protein>
    <recommendedName>
        <fullName evidence="2">histidine kinase</fullName>
        <ecNumber evidence="2">2.7.13.3</ecNumber>
    </recommendedName>
</protein>
<dbReference type="GO" id="GO:0005524">
    <property type="term" value="F:ATP binding"/>
    <property type="evidence" value="ECO:0007669"/>
    <property type="project" value="UniProtKB-KW"/>
</dbReference>
<organism evidence="9 10">
    <name type="scientific">Rheinheimera tangshanensis</name>
    <dbReference type="NCBI Taxonomy" id="400153"/>
    <lineage>
        <taxon>Bacteria</taxon>
        <taxon>Pseudomonadati</taxon>
        <taxon>Pseudomonadota</taxon>
        <taxon>Gammaproteobacteria</taxon>
        <taxon>Chromatiales</taxon>
        <taxon>Chromatiaceae</taxon>
        <taxon>Rheinheimera</taxon>
    </lineage>
</organism>
<comment type="caution">
    <text evidence="9">The sequence shown here is derived from an EMBL/GenBank/DDBJ whole genome shotgun (WGS) entry which is preliminary data.</text>
</comment>
<dbReference type="GO" id="GO:0005886">
    <property type="term" value="C:plasma membrane"/>
    <property type="evidence" value="ECO:0007669"/>
    <property type="project" value="TreeGrafter"/>
</dbReference>